<evidence type="ECO:0000256" key="3">
    <source>
        <dbReference type="RuleBase" id="RU361260"/>
    </source>
</evidence>
<feature type="compositionally biased region" description="Polar residues" evidence="5">
    <location>
        <begin position="682"/>
        <end position="694"/>
    </location>
</feature>
<dbReference type="PROSITE" id="PS51182">
    <property type="entry name" value="C2_TENSIN"/>
    <property type="match status" value="1"/>
</dbReference>
<reference evidence="9" key="1">
    <citation type="journal article" date="2024" name="IScience">
        <title>Strigolactones Initiate the Formation of Haustorium-like Structures in Castilleja.</title>
        <authorList>
            <person name="Buerger M."/>
            <person name="Peterson D."/>
            <person name="Chory J."/>
        </authorList>
    </citation>
    <scope>NUCLEOTIDE SEQUENCE [LARGE SCALE GENOMIC DNA]</scope>
</reference>
<dbReference type="Pfam" id="PF02181">
    <property type="entry name" value="FH2"/>
    <property type="match status" value="1"/>
</dbReference>
<dbReference type="SMART" id="SM00498">
    <property type="entry name" value="FH2"/>
    <property type="match status" value="1"/>
</dbReference>
<feature type="compositionally biased region" description="Polar residues" evidence="5">
    <location>
        <begin position="418"/>
        <end position="434"/>
    </location>
</feature>
<accession>A0ABD3DLM9</accession>
<dbReference type="InterPro" id="IPR015425">
    <property type="entry name" value="FH2_Formin"/>
</dbReference>
<feature type="compositionally biased region" description="Pro residues" evidence="5">
    <location>
        <begin position="647"/>
        <end position="660"/>
    </location>
</feature>
<protein>
    <recommendedName>
        <fullName evidence="3">Formin-like protein</fullName>
    </recommendedName>
</protein>
<feature type="compositionally biased region" description="Polar residues" evidence="5">
    <location>
        <begin position="528"/>
        <end position="540"/>
    </location>
</feature>
<dbReference type="Pfam" id="PF10409">
    <property type="entry name" value="PTEN_C2"/>
    <property type="match status" value="1"/>
</dbReference>
<dbReference type="Gene3D" id="1.20.58.2220">
    <property type="entry name" value="Formin, FH2 domain"/>
    <property type="match status" value="1"/>
</dbReference>
<feature type="compositionally biased region" description="Polar residues" evidence="5">
    <location>
        <begin position="701"/>
        <end position="710"/>
    </location>
</feature>
<feature type="compositionally biased region" description="Pro residues" evidence="5">
    <location>
        <begin position="716"/>
        <end position="728"/>
    </location>
</feature>
<dbReference type="Proteomes" id="UP001632038">
    <property type="component" value="Unassembled WGS sequence"/>
</dbReference>
<comment type="caution">
    <text evidence="8">The sequence shown here is derived from an EMBL/GenBank/DDBJ whole genome shotgun (WGS) entry which is preliminary data.</text>
</comment>
<dbReference type="Gene3D" id="3.90.190.10">
    <property type="entry name" value="Protein tyrosine phosphatase superfamily"/>
    <property type="match status" value="1"/>
</dbReference>
<keyword evidence="2" id="KW-0378">Hydrolase</keyword>
<name>A0ABD3DLM9_9LAMI</name>
<keyword evidence="9" id="KW-1185">Reference proteome</keyword>
<evidence type="ECO:0000259" key="6">
    <source>
        <dbReference type="PROSITE" id="PS51182"/>
    </source>
</evidence>
<dbReference type="PANTHER" id="PTHR45733:SF8">
    <property type="entry name" value="FORMIN-J"/>
    <property type="match status" value="1"/>
</dbReference>
<feature type="compositionally biased region" description="Polar residues" evidence="5">
    <location>
        <begin position="574"/>
        <end position="588"/>
    </location>
</feature>
<feature type="region of interest" description="Disordered" evidence="5">
    <location>
        <begin position="501"/>
        <end position="994"/>
    </location>
</feature>
<feature type="compositionally biased region" description="Low complexity" evidence="5">
    <location>
        <begin position="940"/>
        <end position="961"/>
    </location>
</feature>
<dbReference type="SUPFAM" id="SSF52799">
    <property type="entry name" value="(Phosphotyrosine protein) phosphatases II"/>
    <property type="match status" value="1"/>
</dbReference>
<feature type="compositionally biased region" description="Pro residues" evidence="5">
    <location>
        <begin position="552"/>
        <end position="562"/>
    </location>
</feature>
<evidence type="ECO:0000256" key="1">
    <source>
        <dbReference type="ARBA" id="ARBA00006468"/>
    </source>
</evidence>
<feature type="compositionally biased region" description="Basic and acidic residues" evidence="5">
    <location>
        <begin position="439"/>
        <end position="449"/>
    </location>
</feature>
<evidence type="ECO:0000313" key="8">
    <source>
        <dbReference type="EMBL" id="KAL3643193.1"/>
    </source>
</evidence>
<organism evidence="8 9">
    <name type="scientific">Castilleja foliolosa</name>
    <dbReference type="NCBI Taxonomy" id="1961234"/>
    <lineage>
        <taxon>Eukaryota</taxon>
        <taxon>Viridiplantae</taxon>
        <taxon>Streptophyta</taxon>
        <taxon>Embryophyta</taxon>
        <taxon>Tracheophyta</taxon>
        <taxon>Spermatophyta</taxon>
        <taxon>Magnoliopsida</taxon>
        <taxon>eudicotyledons</taxon>
        <taxon>Gunneridae</taxon>
        <taxon>Pentapetalae</taxon>
        <taxon>asterids</taxon>
        <taxon>lamiids</taxon>
        <taxon>Lamiales</taxon>
        <taxon>Orobanchaceae</taxon>
        <taxon>Pedicularideae</taxon>
        <taxon>Castillejinae</taxon>
        <taxon>Castilleja</taxon>
    </lineage>
</organism>
<evidence type="ECO:0000256" key="4">
    <source>
        <dbReference type="SAM" id="Coils"/>
    </source>
</evidence>
<gene>
    <name evidence="8" type="ORF">CASFOL_014008</name>
</gene>
<keyword evidence="2" id="KW-0904">Protein phosphatase</keyword>
<feature type="compositionally biased region" description="Low complexity" evidence="5">
    <location>
        <begin position="632"/>
        <end position="646"/>
    </location>
</feature>
<feature type="compositionally biased region" description="Pro residues" evidence="5">
    <location>
        <begin position="928"/>
        <end position="939"/>
    </location>
</feature>
<feature type="domain" description="FH2" evidence="7">
    <location>
        <begin position="983"/>
        <end position="1382"/>
    </location>
</feature>
<dbReference type="SUPFAM" id="SSF101447">
    <property type="entry name" value="Formin homology 2 domain (FH2 domain)"/>
    <property type="match status" value="1"/>
</dbReference>
<feature type="domain" description="C2 tensin-type" evidence="6">
    <location>
        <begin position="199"/>
        <end position="338"/>
    </location>
</feature>
<feature type="region of interest" description="Disordered" evidence="5">
    <location>
        <begin position="1038"/>
        <end position="1058"/>
    </location>
</feature>
<dbReference type="EMBL" id="JAVIJP010000016">
    <property type="protein sequence ID" value="KAL3643193.1"/>
    <property type="molecule type" value="Genomic_DNA"/>
</dbReference>
<dbReference type="InterPro" id="IPR035892">
    <property type="entry name" value="C2_domain_sf"/>
</dbReference>
<dbReference type="PROSITE" id="PS51444">
    <property type="entry name" value="FH2"/>
    <property type="match status" value="1"/>
</dbReference>
<proteinExistence type="inferred from homology"/>
<feature type="compositionally biased region" description="Pro residues" evidence="5">
    <location>
        <begin position="614"/>
        <end position="625"/>
    </location>
</feature>
<dbReference type="InterPro" id="IPR051144">
    <property type="entry name" value="Formin_homology_domain"/>
</dbReference>
<feature type="coiled-coil region" evidence="4">
    <location>
        <begin position="1357"/>
        <end position="1384"/>
    </location>
</feature>
<sequence>MALFRKLFYRKPPDGLLEICERVYVFDRCFTTDTVVDQDYKGYVGSIVAQLKEHYPDASILAFNFREGEVQSQIASALSDYDMTIMEYPRQYEGCPLLPMEVIHHFLRSSESWLSLGLQNLLLMHCDRGGWPVLAFMLAALLIYRKHYSGELKTLDMVYRQAPRELLHLLSPLNPMPSQLRYLQYVSRRNVATEWPPLDRALTMDCVIIRTFPDFDGEGGCRPIFRIYGQDPFNVSDRTPKVLFSTPKKSRNVRHYKQAECELAKIDIDCHIQGDVVLECICLHGDKEREVMMFRAMFNTAFIRSNILMLNRDEIDILWDAKDLFPKDFRAEVLFSEMDSIASITPMDYSCFEEKDGLPEEAFAKVQEIFSNVDWLVPKGDAAVEVLQHLTVEDYSHAEKCQVKPGLTTPDVKTVAKSTTSLTSEGQSNLSPKLSPNADVDRNQDDPRFETGAILSPEQTPLTPTTKRAYFGLGQPLSIPSTVPLTLPLKGKVGVQSGVSPLPLLSPDIPSALTPPLKDESTTRPNKKVTTVGFSQSESFRSTEDAVEATRAPPPPLPPPPTVSSSAVDVGKPTSRSPPSIATQSSPLNVIKASGEGSHPHISSIGTDVTLKTIPPPPPPPPPSHVTPFQESSAATYSSTPAAPFSPTIPPPPPPPPPSHVTPFEESSASTRASTPAAPFSLSTFHLKNNSNSEIGPPSPATITPHLTDSLSKKPSPCPPPPPPPPPNASSSVRGGPPSLAPPETPQTQAPIPLVPHLEEHSASVVLPPPPLTLPPSDISVSKPSQCPPPPPPVPPKGTPSREGTPLTPNPPHFEQGASPLTPVLRARIAPCPPPPPPEPPKKRSSGEESPSPHSEQAAPPLTPPLRNTLVARAAPSPPLPPPKPPREGSTGGGPPLPPPSHSEQGAGPPPPPPSPAKFLGPTTSNPPSVPSAPPPPFLSPREPAGQSNSVPSSSSKGTGSPSPPPPSTPPLETRGKSLLSRSQTSRTQSKKLKPLHWLKLSRAVSGSLWAEAQKSGEASRAPEIDISELESLFSAAVPNAEGSGRKTGSRGSMSKPEKVQLIDHRRAYNCEIMLSKVKIPLHDMLSSLLALEDSALDVDQVDNLIKFCPTKEEMEVLKGYKGEKDMLGKCEQFFLELMQVPRIEYKLRVFSFKIQFHSQVSDLRNSLNVVNSAAEQIKGSAKLKRIMQTILSLGNALNQGTARGSAIGFRLDSLLKLTDTRARNNKMTLMHYLCKVLSDKLPELLDFWKDLSSLERASKIQLKYMAEEMQAINKGLEKVMQELSVSESDGPVSDHFRKALKEFLRFSEGEVRSLASLYAGVGRNVDSLILYFGEDPSRCPFEQVISTMLNFVRMFKQAHDENCKQIESDRKKAEKEASEKLKINASDTGHLLQSQVRSVK</sequence>
<evidence type="ECO:0000259" key="7">
    <source>
        <dbReference type="PROSITE" id="PS51444"/>
    </source>
</evidence>
<feature type="region of interest" description="Disordered" evidence="5">
    <location>
        <begin position="418"/>
        <end position="451"/>
    </location>
</feature>
<dbReference type="InterPro" id="IPR029021">
    <property type="entry name" value="Prot-tyrosine_phosphatase-like"/>
</dbReference>
<evidence type="ECO:0000256" key="5">
    <source>
        <dbReference type="SAM" id="MobiDB-lite"/>
    </source>
</evidence>
<dbReference type="GO" id="GO:0004721">
    <property type="term" value="F:phosphoprotein phosphatase activity"/>
    <property type="evidence" value="ECO:0007669"/>
    <property type="project" value="UniProtKB-KW"/>
</dbReference>
<evidence type="ECO:0000313" key="9">
    <source>
        <dbReference type="Proteomes" id="UP001632038"/>
    </source>
</evidence>
<evidence type="ECO:0000256" key="2">
    <source>
        <dbReference type="ARBA" id="ARBA00022912"/>
    </source>
</evidence>
<dbReference type="InterPro" id="IPR014020">
    <property type="entry name" value="Tensin_C2-dom"/>
</dbReference>
<feature type="compositionally biased region" description="Low complexity" evidence="5">
    <location>
        <begin position="501"/>
        <end position="512"/>
    </location>
</feature>
<feature type="compositionally biased region" description="Pro residues" evidence="5">
    <location>
        <begin position="786"/>
        <end position="798"/>
    </location>
</feature>
<dbReference type="Gene3D" id="2.60.40.1110">
    <property type="match status" value="1"/>
</dbReference>
<dbReference type="SUPFAM" id="SSF49562">
    <property type="entry name" value="C2 domain (Calcium/lipid-binding domain, CaLB)"/>
    <property type="match status" value="1"/>
</dbReference>
<dbReference type="InterPro" id="IPR042201">
    <property type="entry name" value="FH2_Formin_sf"/>
</dbReference>
<feature type="compositionally biased region" description="Low complexity" evidence="5">
    <location>
        <begin position="661"/>
        <end position="681"/>
    </location>
</feature>
<comment type="similarity">
    <text evidence="1">Belongs to the formin-like family. Class-II subfamily.</text>
</comment>
<dbReference type="SMART" id="SM01326">
    <property type="entry name" value="PTEN_C2"/>
    <property type="match status" value="1"/>
</dbReference>
<dbReference type="PANTHER" id="PTHR45733">
    <property type="entry name" value="FORMIN-J"/>
    <property type="match status" value="1"/>
</dbReference>
<keyword evidence="4" id="KW-0175">Coiled coil</keyword>